<evidence type="ECO:0000259" key="2">
    <source>
        <dbReference type="Pfam" id="PF18962"/>
    </source>
</evidence>
<dbReference type="Pfam" id="PF18962">
    <property type="entry name" value="Por_Secre_tail"/>
    <property type="match status" value="1"/>
</dbReference>
<evidence type="ECO:0000313" key="4">
    <source>
        <dbReference type="Proteomes" id="UP001060919"/>
    </source>
</evidence>
<protein>
    <submittedName>
        <fullName evidence="3">T9SS type A sorting domain-containing protein</fullName>
    </submittedName>
</protein>
<evidence type="ECO:0000313" key="3">
    <source>
        <dbReference type="EMBL" id="BDS14981.1"/>
    </source>
</evidence>
<organism evidence="3 4">
    <name type="scientific">Aureispira anguillae</name>
    <dbReference type="NCBI Taxonomy" id="2864201"/>
    <lineage>
        <taxon>Bacteria</taxon>
        <taxon>Pseudomonadati</taxon>
        <taxon>Bacteroidota</taxon>
        <taxon>Saprospiria</taxon>
        <taxon>Saprospirales</taxon>
        <taxon>Saprospiraceae</taxon>
        <taxon>Aureispira</taxon>
    </lineage>
</organism>
<keyword evidence="4" id="KW-1185">Reference proteome</keyword>
<dbReference type="KEGG" id="aup:AsAng_0057630"/>
<accession>A0A916DXD8</accession>
<name>A0A916DXD8_9BACT</name>
<dbReference type="NCBIfam" id="TIGR04183">
    <property type="entry name" value="Por_Secre_tail"/>
    <property type="match status" value="1"/>
</dbReference>
<dbReference type="EMBL" id="AP026867">
    <property type="protein sequence ID" value="BDS14981.1"/>
    <property type="molecule type" value="Genomic_DNA"/>
</dbReference>
<feature type="signal peptide" evidence="1">
    <location>
        <begin position="1"/>
        <end position="19"/>
    </location>
</feature>
<dbReference type="Gene3D" id="2.160.20.10">
    <property type="entry name" value="Single-stranded right-handed beta-helix, Pectin lyase-like"/>
    <property type="match status" value="1"/>
</dbReference>
<proteinExistence type="predicted"/>
<keyword evidence="1" id="KW-0732">Signal</keyword>
<gene>
    <name evidence="3" type="ORF">AsAng_0057630</name>
</gene>
<sequence>MRILCIVSILIIYCQNIQAQILPQSRSVDWTLAGLRSDTLTGLTVFDMQTLGAVGDGLSPNDAVISNFLATYFGAGAILEFPSGQFLFNNSITLPSNFIIRGQGADSTTFLMDLGGSGHAISVQGTISSDTSRLIQTVTKGSRQLVVWNAGSLGAGDWLQLKQNDSDWITSSWAELQTGQVVQIDSLAGDTLWLVSPLRMDYDTTCQAYFQKINPQKNIGIECLKIKRIDDTAPQQGCNVLFKYAVNCWVRGIESENCTFSHIKGEQSSNLYIAESYFHHGFNYGGGGRAYGVVFQHATGECLAENNIFEHLRHSMLLQAGANGNVFAYNYSLDPYWSTSPNNSAGDMVLHGNYVYANLFEHNVCRNIVIDNSHGPNGPHNTFFRNRAEGFGIFFSASNSPDQNFLGNDITNTAFPYSLVNYTIQGSGHFVYGNNDKGSIKPAGTQTLGDFSYAYTSQPSFVPNHQWAKIGTPNVPGASGIPALDRYTSQLIFDGVCTSSPPTPIKKIVQSNADRIYPNPTSSIFNIESQKKIENVYICNELGQLVKVQALKGRFGSIKLEGLKAAVYFIKIKYEDASCSIHKVIKID</sequence>
<dbReference type="RefSeq" id="WP_264790173.1">
    <property type="nucleotide sequence ID" value="NZ_AP026867.1"/>
</dbReference>
<dbReference type="InterPro" id="IPR011050">
    <property type="entry name" value="Pectin_lyase_fold/virulence"/>
</dbReference>
<dbReference type="AlphaFoldDB" id="A0A916DXD8"/>
<feature type="chain" id="PRO_5037113417" evidence="1">
    <location>
        <begin position="20"/>
        <end position="588"/>
    </location>
</feature>
<reference evidence="3" key="1">
    <citation type="submission" date="2022-09" db="EMBL/GenBank/DDBJ databases">
        <title>Aureispira anguillicida sp. nov., isolated from Leptocephalus of Japanese eel Anguilla japonica.</title>
        <authorList>
            <person name="Yuasa K."/>
            <person name="Mekata T."/>
            <person name="Ikunari K."/>
        </authorList>
    </citation>
    <scope>NUCLEOTIDE SEQUENCE</scope>
    <source>
        <strain evidence="3">EL160426</strain>
    </source>
</reference>
<evidence type="ECO:0000256" key="1">
    <source>
        <dbReference type="SAM" id="SignalP"/>
    </source>
</evidence>
<dbReference type="InterPro" id="IPR026444">
    <property type="entry name" value="Secre_tail"/>
</dbReference>
<feature type="domain" description="Secretion system C-terminal sorting" evidence="2">
    <location>
        <begin position="516"/>
        <end position="585"/>
    </location>
</feature>
<dbReference type="Proteomes" id="UP001060919">
    <property type="component" value="Chromosome"/>
</dbReference>
<dbReference type="InterPro" id="IPR012334">
    <property type="entry name" value="Pectin_lyas_fold"/>
</dbReference>
<dbReference type="SUPFAM" id="SSF51126">
    <property type="entry name" value="Pectin lyase-like"/>
    <property type="match status" value="1"/>
</dbReference>